<feature type="domain" description="Pseudouridine synthase I TruA alpha/beta" evidence="6">
    <location>
        <begin position="218"/>
        <end position="350"/>
    </location>
</feature>
<evidence type="ECO:0000256" key="5">
    <source>
        <dbReference type="SAM" id="MobiDB-lite"/>
    </source>
</evidence>
<proteinExistence type="inferred from homology"/>
<dbReference type="GO" id="GO:0031119">
    <property type="term" value="P:tRNA pseudouridine synthesis"/>
    <property type="evidence" value="ECO:0007669"/>
    <property type="project" value="TreeGrafter"/>
</dbReference>
<feature type="compositionally biased region" description="Polar residues" evidence="5">
    <location>
        <begin position="282"/>
        <end position="291"/>
    </location>
</feature>
<evidence type="ECO:0000256" key="2">
    <source>
        <dbReference type="ARBA" id="ARBA00022694"/>
    </source>
</evidence>
<keyword evidence="3 4" id="KW-0413">Isomerase</keyword>
<dbReference type="RefSeq" id="XP_005791093.1">
    <property type="nucleotide sequence ID" value="XM_005791036.1"/>
</dbReference>
<dbReference type="EC" id="5.4.99.12" evidence="4"/>
<dbReference type="STRING" id="2903.R1FYP6"/>
<comment type="catalytic activity">
    <reaction evidence="4">
        <text>uridine(38/39/40) in tRNA = pseudouridine(38/39/40) in tRNA</text>
        <dbReference type="Rhea" id="RHEA:22376"/>
        <dbReference type="Rhea" id="RHEA-COMP:10085"/>
        <dbReference type="Rhea" id="RHEA-COMP:10087"/>
        <dbReference type="ChEBI" id="CHEBI:65314"/>
        <dbReference type="ChEBI" id="CHEBI:65315"/>
        <dbReference type="EC" id="5.4.99.12"/>
    </reaction>
</comment>
<sequence>MASTAAGTSKNAHGPLRDRAAERTEAEWETIYAARKARKEKHRARAAGVIDRRNPRCRRYWMVLSYEGGGFHGWQKQELADGPLRTVEGVLEERLRPVLAQRVKFWPAGRTDAGVSARGQVAQFDAVLPESTALTALTGAVNAALPPDARKGSSTSACLWKRYVYRVEGEPAAVLAACRRVCQEARGSGEGGVGEDRAGGGEGGCGTVDVEAMRRAGALLEGRRDFASFQSKGGRSTTVRTLHRCDVRWCEGEGLAITLEGDGFLYNMARIVAGTLLQAAANNPSSSQRHTAQPPPLAPSCRHSGLDSAQVGVGCRSASSVEQVLAAADRVAAGPTAPAAGLCLEHVEYERPWGGERGASRGEAAGQDDVVVDEAS</sequence>
<reference evidence="7" key="2">
    <citation type="submission" date="2024-10" db="UniProtKB">
        <authorList>
            <consortium name="EnsemblProtists"/>
        </authorList>
    </citation>
    <scope>IDENTIFICATION</scope>
</reference>
<evidence type="ECO:0000256" key="3">
    <source>
        <dbReference type="ARBA" id="ARBA00023235"/>
    </source>
</evidence>
<reference evidence="8" key="1">
    <citation type="journal article" date="2013" name="Nature">
        <title>Pan genome of the phytoplankton Emiliania underpins its global distribution.</title>
        <authorList>
            <person name="Read B.A."/>
            <person name="Kegel J."/>
            <person name="Klute M.J."/>
            <person name="Kuo A."/>
            <person name="Lefebvre S.C."/>
            <person name="Maumus F."/>
            <person name="Mayer C."/>
            <person name="Miller J."/>
            <person name="Monier A."/>
            <person name="Salamov A."/>
            <person name="Young J."/>
            <person name="Aguilar M."/>
            <person name="Claverie J.M."/>
            <person name="Frickenhaus S."/>
            <person name="Gonzalez K."/>
            <person name="Herman E.K."/>
            <person name="Lin Y.C."/>
            <person name="Napier J."/>
            <person name="Ogata H."/>
            <person name="Sarno A.F."/>
            <person name="Shmutz J."/>
            <person name="Schroeder D."/>
            <person name="de Vargas C."/>
            <person name="Verret F."/>
            <person name="von Dassow P."/>
            <person name="Valentin K."/>
            <person name="Van de Peer Y."/>
            <person name="Wheeler G."/>
            <person name="Dacks J.B."/>
            <person name="Delwiche C.F."/>
            <person name="Dyhrman S.T."/>
            <person name="Glockner G."/>
            <person name="John U."/>
            <person name="Richards T."/>
            <person name="Worden A.Z."/>
            <person name="Zhang X."/>
            <person name="Grigoriev I.V."/>
            <person name="Allen A.E."/>
            <person name="Bidle K."/>
            <person name="Borodovsky M."/>
            <person name="Bowler C."/>
            <person name="Brownlee C."/>
            <person name="Cock J.M."/>
            <person name="Elias M."/>
            <person name="Gladyshev V.N."/>
            <person name="Groth M."/>
            <person name="Guda C."/>
            <person name="Hadaegh A."/>
            <person name="Iglesias-Rodriguez M.D."/>
            <person name="Jenkins J."/>
            <person name="Jones B.M."/>
            <person name="Lawson T."/>
            <person name="Leese F."/>
            <person name="Lindquist E."/>
            <person name="Lobanov A."/>
            <person name="Lomsadze A."/>
            <person name="Malik S.B."/>
            <person name="Marsh M.E."/>
            <person name="Mackinder L."/>
            <person name="Mock T."/>
            <person name="Mueller-Roeber B."/>
            <person name="Pagarete A."/>
            <person name="Parker M."/>
            <person name="Probert I."/>
            <person name="Quesneville H."/>
            <person name="Raines C."/>
            <person name="Rensing S.A."/>
            <person name="Riano-Pachon D.M."/>
            <person name="Richier S."/>
            <person name="Rokitta S."/>
            <person name="Shiraiwa Y."/>
            <person name="Soanes D.M."/>
            <person name="van der Giezen M."/>
            <person name="Wahlund T.M."/>
            <person name="Williams B."/>
            <person name="Wilson W."/>
            <person name="Wolfe G."/>
            <person name="Wurch L.L."/>
        </authorList>
    </citation>
    <scope>NUCLEOTIDE SEQUENCE</scope>
</reference>
<dbReference type="PaxDb" id="2903-EOD38664"/>
<feature type="region of interest" description="Disordered" evidence="5">
    <location>
        <begin position="282"/>
        <end position="303"/>
    </location>
</feature>
<dbReference type="HAMAP" id="MF_00171">
    <property type="entry name" value="TruA"/>
    <property type="match status" value="1"/>
</dbReference>
<dbReference type="HOGENOM" id="CLU_746878_0_0_1"/>
<dbReference type="EnsemblProtists" id="EOD38664">
    <property type="protein sequence ID" value="EOD38664"/>
    <property type="gene ID" value="EMIHUDRAFT_122201"/>
</dbReference>
<dbReference type="InterPro" id="IPR020094">
    <property type="entry name" value="TruA/RsuA/RluB/E/F_N"/>
</dbReference>
<dbReference type="GO" id="GO:0160147">
    <property type="term" value="F:tRNA pseudouridine(38-40) synthase activity"/>
    <property type="evidence" value="ECO:0007669"/>
    <property type="project" value="UniProtKB-EC"/>
</dbReference>
<feature type="region of interest" description="Disordered" evidence="5">
    <location>
        <begin position="353"/>
        <end position="376"/>
    </location>
</feature>
<protein>
    <recommendedName>
        <fullName evidence="4">tRNA pseudouridine synthase</fullName>
        <ecNumber evidence="4">5.4.99.12</ecNumber>
    </recommendedName>
</protein>
<dbReference type="InterPro" id="IPR020095">
    <property type="entry name" value="PsdUridine_synth_TruA_C"/>
</dbReference>
<keyword evidence="8" id="KW-1185">Reference proteome</keyword>
<dbReference type="Proteomes" id="UP000013827">
    <property type="component" value="Unassembled WGS sequence"/>
</dbReference>
<keyword evidence="2 4" id="KW-0819">tRNA processing</keyword>
<dbReference type="PANTHER" id="PTHR11142:SF0">
    <property type="entry name" value="TRNA PSEUDOURIDINE SYNTHASE-LIKE 1"/>
    <property type="match status" value="1"/>
</dbReference>
<dbReference type="InterPro" id="IPR020097">
    <property type="entry name" value="PsdUridine_synth_TruA_a/b_dom"/>
</dbReference>
<evidence type="ECO:0000256" key="1">
    <source>
        <dbReference type="ARBA" id="ARBA00009375"/>
    </source>
</evidence>
<name>A0A0D3KSC9_EMIH1</name>
<evidence type="ECO:0000313" key="8">
    <source>
        <dbReference type="Proteomes" id="UP000013827"/>
    </source>
</evidence>
<dbReference type="Gene3D" id="3.30.70.580">
    <property type="entry name" value="Pseudouridine synthase I, catalytic domain, N-terminal subdomain"/>
    <property type="match status" value="1"/>
</dbReference>
<dbReference type="Gene3D" id="3.30.70.660">
    <property type="entry name" value="Pseudouridine synthase I, catalytic domain, C-terminal subdomain"/>
    <property type="match status" value="2"/>
</dbReference>
<dbReference type="GO" id="GO:0003723">
    <property type="term" value="F:RNA binding"/>
    <property type="evidence" value="ECO:0007669"/>
    <property type="project" value="InterPro"/>
</dbReference>
<dbReference type="KEGG" id="ehx:EMIHUDRAFT_122201"/>
<feature type="compositionally biased region" description="Polar residues" evidence="5">
    <location>
        <begin position="1"/>
        <end position="11"/>
    </location>
</feature>
<organism evidence="7 8">
    <name type="scientific">Emiliania huxleyi (strain CCMP1516)</name>
    <dbReference type="NCBI Taxonomy" id="280463"/>
    <lineage>
        <taxon>Eukaryota</taxon>
        <taxon>Haptista</taxon>
        <taxon>Haptophyta</taxon>
        <taxon>Prymnesiophyceae</taxon>
        <taxon>Isochrysidales</taxon>
        <taxon>Noelaerhabdaceae</taxon>
        <taxon>Emiliania</taxon>
    </lineage>
</organism>
<dbReference type="Pfam" id="PF01416">
    <property type="entry name" value="PseudoU_synth_1"/>
    <property type="match status" value="1"/>
</dbReference>
<comment type="similarity">
    <text evidence="1 4">Belongs to the tRNA pseudouridine synthase TruA family.</text>
</comment>
<evidence type="ECO:0000256" key="4">
    <source>
        <dbReference type="RuleBase" id="RU003792"/>
    </source>
</evidence>
<dbReference type="InterPro" id="IPR020103">
    <property type="entry name" value="PsdUridine_synth_cat_dom_sf"/>
</dbReference>
<dbReference type="PANTHER" id="PTHR11142">
    <property type="entry name" value="PSEUDOURIDYLATE SYNTHASE"/>
    <property type="match status" value="1"/>
</dbReference>
<dbReference type="GeneID" id="17283935"/>
<feature type="region of interest" description="Disordered" evidence="5">
    <location>
        <begin position="1"/>
        <end position="22"/>
    </location>
</feature>
<dbReference type="AlphaFoldDB" id="A0A0D3KSC9"/>
<evidence type="ECO:0000259" key="6">
    <source>
        <dbReference type="Pfam" id="PF01416"/>
    </source>
</evidence>
<dbReference type="SUPFAM" id="SSF55120">
    <property type="entry name" value="Pseudouridine synthase"/>
    <property type="match status" value="1"/>
</dbReference>
<evidence type="ECO:0000313" key="7">
    <source>
        <dbReference type="EnsemblProtists" id="EOD38664"/>
    </source>
</evidence>
<accession>A0A0D3KSC9</accession>
<dbReference type="InterPro" id="IPR001406">
    <property type="entry name" value="PsdUridine_synth_TruA"/>
</dbReference>
<dbReference type="eggNOG" id="KOG4393">
    <property type="taxonomic scope" value="Eukaryota"/>
</dbReference>